<gene>
    <name evidence="1" type="ORF">SDC9_167246</name>
</gene>
<dbReference type="AlphaFoldDB" id="A0A645FZ95"/>
<sequence>MRLPDATEANTFNTDEYSDSSIMSDFFAAEAGKILARDSAVINNYIAVLNSRISNVKINDITLNSSDGWDKAIAYIDGTSIEEQVAAMKNSLLDGISKAELTEVLGLYSSLKTSDIALIEGKITNLDSKVLTYINDGEVSYTVTFEKGTAPVGNKAVAEFILDQFKSSTVKEFFETYGKVTFTAKYGEKTSVITIDSVEL</sequence>
<dbReference type="EMBL" id="VSSQ01067491">
    <property type="protein sequence ID" value="MPN19871.1"/>
    <property type="molecule type" value="Genomic_DNA"/>
</dbReference>
<protein>
    <submittedName>
        <fullName evidence="1">Uncharacterized protein</fullName>
    </submittedName>
</protein>
<name>A0A645FZ95_9ZZZZ</name>
<reference evidence="1" key="1">
    <citation type="submission" date="2019-08" db="EMBL/GenBank/DDBJ databases">
        <authorList>
            <person name="Kucharzyk K."/>
            <person name="Murdoch R.W."/>
            <person name="Higgins S."/>
            <person name="Loffler F."/>
        </authorList>
    </citation>
    <scope>NUCLEOTIDE SEQUENCE</scope>
</reference>
<proteinExistence type="predicted"/>
<evidence type="ECO:0000313" key="1">
    <source>
        <dbReference type="EMBL" id="MPN19871.1"/>
    </source>
</evidence>
<accession>A0A645FZ95</accession>
<comment type="caution">
    <text evidence="1">The sequence shown here is derived from an EMBL/GenBank/DDBJ whole genome shotgun (WGS) entry which is preliminary data.</text>
</comment>
<organism evidence="1">
    <name type="scientific">bioreactor metagenome</name>
    <dbReference type="NCBI Taxonomy" id="1076179"/>
    <lineage>
        <taxon>unclassified sequences</taxon>
        <taxon>metagenomes</taxon>
        <taxon>ecological metagenomes</taxon>
    </lineage>
</organism>